<dbReference type="RefSeq" id="WP_095267414.1">
    <property type="nucleotide sequence ID" value="NZ_NPBY01000074.1"/>
</dbReference>
<protein>
    <recommendedName>
        <fullName evidence="3">Transferase</fullName>
    </recommendedName>
</protein>
<proteinExistence type="predicted"/>
<reference evidence="1 2" key="1">
    <citation type="submission" date="2017-07" db="EMBL/GenBank/DDBJ databases">
        <title>Isolation and whole genome analysis of endospore-forming bacteria from heroin.</title>
        <authorList>
            <person name="Kalinowski J."/>
            <person name="Ahrens B."/>
            <person name="Al-Dilaimi A."/>
            <person name="Winkler A."/>
            <person name="Wibberg D."/>
            <person name="Schleenbecker U."/>
            <person name="Ruckert C."/>
            <person name="Wolfel R."/>
            <person name="Grass G."/>
        </authorList>
    </citation>
    <scope>NUCLEOTIDE SEQUENCE [LARGE SCALE GENOMIC DNA]</scope>
    <source>
        <strain evidence="1 2">7537-G1</strain>
    </source>
</reference>
<dbReference type="OrthoDB" id="2241963at2"/>
<dbReference type="Pfam" id="PF18836">
    <property type="entry name" value="B_solenoid_ydck"/>
    <property type="match status" value="1"/>
</dbReference>
<gene>
    <name evidence="1" type="ORF">CHH67_21395</name>
</gene>
<dbReference type="SUPFAM" id="SSF51161">
    <property type="entry name" value="Trimeric LpxA-like enzymes"/>
    <property type="match status" value="1"/>
</dbReference>
<dbReference type="Proteomes" id="UP000215596">
    <property type="component" value="Unassembled WGS sequence"/>
</dbReference>
<sequence length="225" mass="24825">MKKYVLTANRKVVDDVILHQIKAIKDFGDVEEGDLGGWIQKEDNLSHEGEAWVSDNAMVYGDATVLGNACVTGNAEIFGHARIQSEAFVGDHAKVSGYAFIAGDSRISDFAQIGGGAMVTSSTIFGKAIVERNASVHFACIGGRGYIVDKDEILSISNIWSVHDPLTAYVTLDKHLELTYKNFCGSPEEFEDYLQKEIKENSHQKKLKAAVEFIRVWHGAKGEWK</sequence>
<dbReference type="Gene3D" id="2.160.10.10">
    <property type="entry name" value="Hexapeptide repeat proteins"/>
    <property type="match status" value="1"/>
</dbReference>
<evidence type="ECO:0000313" key="2">
    <source>
        <dbReference type="Proteomes" id="UP000215596"/>
    </source>
</evidence>
<comment type="caution">
    <text evidence="1">The sequence shown here is derived from an EMBL/GenBank/DDBJ whole genome shotgun (WGS) entry which is preliminary data.</text>
</comment>
<name>A0A268EIG0_9BACL</name>
<accession>A0A268EIG0</accession>
<evidence type="ECO:0008006" key="3">
    <source>
        <dbReference type="Google" id="ProtNLM"/>
    </source>
</evidence>
<evidence type="ECO:0000313" key="1">
    <source>
        <dbReference type="EMBL" id="PAD72864.1"/>
    </source>
</evidence>
<dbReference type="EMBL" id="NPBY01000074">
    <property type="protein sequence ID" value="PAD72864.1"/>
    <property type="molecule type" value="Genomic_DNA"/>
</dbReference>
<organism evidence="1 2">
    <name type="scientific">Paenibacillus campinasensis</name>
    <dbReference type="NCBI Taxonomy" id="66347"/>
    <lineage>
        <taxon>Bacteria</taxon>
        <taxon>Bacillati</taxon>
        <taxon>Bacillota</taxon>
        <taxon>Bacilli</taxon>
        <taxon>Bacillales</taxon>
        <taxon>Paenibacillaceae</taxon>
        <taxon>Paenibacillus</taxon>
    </lineage>
</organism>
<dbReference type="InterPro" id="IPR040831">
    <property type="entry name" value="B_solenoid_ydck_rpt"/>
</dbReference>
<dbReference type="InterPro" id="IPR011004">
    <property type="entry name" value="Trimer_LpxA-like_sf"/>
</dbReference>
<dbReference type="AlphaFoldDB" id="A0A268EIG0"/>